<sequence length="391" mass="41703">MSKAINPLSRRRETPSPLKAWKRESSRGGSGKSSLQRQKADEERLDDTGSVPSLVSEGVPRDVNGLVRYIHAHMWSEIPDRAAGMNSERISEILRFRQALPRIVSVAHLHALSVSNTATERELATLLALGAVRRVVVPGRGKGGAAIGEGIALAEDWKTSVMGEAGLRESVKNGYLALMDAHPASATAPTSSLPADEIRELVHAGYFISPSALSSNVSNLTTHPSASPVRTLSRSGSMAATGTLAAIGGSGAVHESGGSGSTLATRDTRQPASKSLAQQTMTFSLPSTGRYLKLLTSARLHLLSLLKQLSPRYKEATLSLLKERWDGNIPSDATSTANRTRGEWTGVLPGKTKKWKEFYGLGFEWVLEECVGSGLLELFDTGSVGLAVRAS</sequence>
<gene>
    <name evidence="1" type="ORF">LTR37_005177</name>
</gene>
<keyword evidence="2" id="KW-1185">Reference proteome</keyword>
<dbReference type="EMBL" id="JAUTXU010000032">
    <property type="protein sequence ID" value="KAK3718364.1"/>
    <property type="molecule type" value="Genomic_DNA"/>
</dbReference>
<proteinExistence type="predicted"/>
<dbReference type="Proteomes" id="UP001281147">
    <property type="component" value="Unassembled WGS sequence"/>
</dbReference>
<name>A0ACC3NKG1_9PEZI</name>
<evidence type="ECO:0000313" key="1">
    <source>
        <dbReference type="EMBL" id="KAK3718364.1"/>
    </source>
</evidence>
<reference evidence="1" key="1">
    <citation type="submission" date="2023-07" db="EMBL/GenBank/DDBJ databases">
        <title>Black Yeasts Isolated from many extreme environments.</title>
        <authorList>
            <person name="Coleine C."/>
            <person name="Stajich J.E."/>
            <person name="Selbmann L."/>
        </authorList>
    </citation>
    <scope>NUCLEOTIDE SEQUENCE</scope>
    <source>
        <strain evidence="1">CCFEE 5714</strain>
    </source>
</reference>
<organism evidence="1 2">
    <name type="scientific">Vermiconidia calcicola</name>
    <dbReference type="NCBI Taxonomy" id="1690605"/>
    <lineage>
        <taxon>Eukaryota</taxon>
        <taxon>Fungi</taxon>
        <taxon>Dikarya</taxon>
        <taxon>Ascomycota</taxon>
        <taxon>Pezizomycotina</taxon>
        <taxon>Dothideomycetes</taxon>
        <taxon>Dothideomycetidae</taxon>
        <taxon>Mycosphaerellales</taxon>
        <taxon>Extremaceae</taxon>
        <taxon>Vermiconidia</taxon>
    </lineage>
</organism>
<evidence type="ECO:0000313" key="2">
    <source>
        <dbReference type="Proteomes" id="UP001281147"/>
    </source>
</evidence>
<protein>
    <submittedName>
        <fullName evidence="1">Uncharacterized protein</fullName>
    </submittedName>
</protein>
<comment type="caution">
    <text evidence="1">The sequence shown here is derived from an EMBL/GenBank/DDBJ whole genome shotgun (WGS) entry which is preliminary data.</text>
</comment>
<accession>A0ACC3NKG1</accession>